<comment type="caution">
    <text evidence="15">The sequence shown here is derived from an EMBL/GenBank/DDBJ whole genome shotgun (WGS) entry which is preliminary data.</text>
</comment>
<feature type="compositionally biased region" description="Low complexity" evidence="12">
    <location>
        <begin position="283"/>
        <end position="298"/>
    </location>
</feature>
<evidence type="ECO:0000256" key="8">
    <source>
        <dbReference type="ARBA" id="ARBA00022786"/>
    </source>
</evidence>
<evidence type="ECO:0000313" key="15">
    <source>
        <dbReference type="EMBL" id="KAH3775692.1"/>
    </source>
</evidence>
<accession>A0A9D4E853</accession>
<reference evidence="15" key="2">
    <citation type="submission" date="2020-11" db="EMBL/GenBank/DDBJ databases">
        <authorList>
            <person name="McCartney M.A."/>
            <person name="Auch B."/>
            <person name="Kono T."/>
            <person name="Mallez S."/>
            <person name="Becker A."/>
            <person name="Gohl D.M."/>
            <person name="Silverstein K.A.T."/>
            <person name="Koren S."/>
            <person name="Bechman K.B."/>
            <person name="Herman A."/>
            <person name="Abrahante J.E."/>
            <person name="Garbe J."/>
        </authorList>
    </citation>
    <scope>NUCLEOTIDE SEQUENCE</scope>
    <source>
        <strain evidence="15">Duluth1</strain>
        <tissue evidence="15">Whole animal</tissue>
    </source>
</reference>
<keyword evidence="8 11" id="KW-0833">Ubl conjugation pathway</keyword>
<dbReference type="OrthoDB" id="10065815at2759"/>
<dbReference type="AlphaFoldDB" id="A0A9D4E853"/>
<protein>
    <recommendedName>
        <fullName evidence="11">E3 ubiquitin-protein ligase</fullName>
        <ecNumber evidence="11">2.3.2.27</ecNumber>
    </recommendedName>
</protein>
<evidence type="ECO:0000256" key="7">
    <source>
        <dbReference type="ARBA" id="ARBA00022771"/>
    </source>
</evidence>
<keyword evidence="16" id="KW-1185">Reference proteome</keyword>
<feature type="domain" description="WWE" evidence="14">
    <location>
        <begin position="100"/>
        <end position="177"/>
    </location>
</feature>
<dbReference type="GO" id="GO:0005634">
    <property type="term" value="C:nucleus"/>
    <property type="evidence" value="ECO:0007669"/>
    <property type="project" value="TreeGrafter"/>
</dbReference>
<feature type="domain" description="RING-type" evidence="13">
    <location>
        <begin position="41"/>
        <end position="79"/>
    </location>
</feature>
<feature type="compositionally biased region" description="Polar residues" evidence="12">
    <location>
        <begin position="212"/>
        <end position="228"/>
    </location>
</feature>
<comment type="domain">
    <text evidence="11">The WWE domain mediates non-covalent poly(ADP-ribose)-binding.</text>
</comment>
<evidence type="ECO:0000256" key="4">
    <source>
        <dbReference type="ARBA" id="ARBA00022679"/>
    </source>
</evidence>
<dbReference type="EMBL" id="JAIWYP010000009">
    <property type="protein sequence ID" value="KAH3775692.1"/>
    <property type="molecule type" value="Genomic_DNA"/>
</dbReference>
<dbReference type="Gene3D" id="3.30.40.10">
    <property type="entry name" value="Zinc/RING finger domain, C3HC4 (zinc finger)"/>
    <property type="match status" value="1"/>
</dbReference>
<feature type="compositionally biased region" description="Polar residues" evidence="12">
    <location>
        <begin position="254"/>
        <end position="263"/>
    </location>
</feature>
<dbReference type="PANTHER" id="PTHR13417">
    <property type="entry name" value="E3 UBIQUITIN-PROTEIN LIGASE RNF146"/>
    <property type="match status" value="1"/>
</dbReference>
<comment type="subcellular location">
    <subcellularLocation>
        <location evidence="2 11">Cytoplasm</location>
        <location evidence="2 11">Cytosol</location>
    </subcellularLocation>
</comment>
<keyword evidence="4 11" id="KW-0808">Transferase</keyword>
<dbReference type="InterPro" id="IPR037197">
    <property type="entry name" value="WWE_dom_sf"/>
</dbReference>
<dbReference type="InterPro" id="IPR033509">
    <property type="entry name" value="RNF146"/>
</dbReference>
<evidence type="ECO:0000259" key="13">
    <source>
        <dbReference type="PROSITE" id="PS50089"/>
    </source>
</evidence>
<dbReference type="Pfam" id="PF13920">
    <property type="entry name" value="zf-C3HC4_3"/>
    <property type="match status" value="1"/>
</dbReference>
<evidence type="ECO:0000256" key="12">
    <source>
        <dbReference type="SAM" id="MobiDB-lite"/>
    </source>
</evidence>
<feature type="region of interest" description="Disordered" evidence="12">
    <location>
        <begin position="192"/>
        <end position="387"/>
    </location>
</feature>
<evidence type="ECO:0000256" key="6">
    <source>
        <dbReference type="ARBA" id="ARBA00022723"/>
    </source>
</evidence>
<dbReference type="SUPFAM" id="SSF57850">
    <property type="entry name" value="RING/U-box"/>
    <property type="match status" value="1"/>
</dbReference>
<dbReference type="Gene3D" id="3.30.720.50">
    <property type="match status" value="1"/>
</dbReference>
<proteinExistence type="predicted"/>
<dbReference type="InterPro" id="IPR013083">
    <property type="entry name" value="Znf_RING/FYVE/PHD"/>
</dbReference>
<dbReference type="InterPro" id="IPR044110">
    <property type="entry name" value="RING-HC_RNF146"/>
</dbReference>
<keyword evidence="6 11" id="KW-0479">Metal-binding</keyword>
<comment type="catalytic activity">
    <reaction evidence="1 11">
        <text>S-ubiquitinyl-[E2 ubiquitin-conjugating enzyme]-L-cysteine + [acceptor protein]-L-lysine = [E2 ubiquitin-conjugating enzyme]-L-cysteine + N(6)-ubiquitinyl-[acceptor protein]-L-lysine.</text>
        <dbReference type="EC" id="2.3.2.27"/>
    </reaction>
</comment>
<dbReference type="Pfam" id="PF02825">
    <property type="entry name" value="WWE"/>
    <property type="match status" value="1"/>
</dbReference>
<dbReference type="GO" id="GO:0072572">
    <property type="term" value="F:poly-ADP-D-ribose binding"/>
    <property type="evidence" value="ECO:0007669"/>
    <property type="project" value="UniProtKB-UniRule"/>
</dbReference>
<dbReference type="GO" id="GO:0016055">
    <property type="term" value="P:Wnt signaling pathway"/>
    <property type="evidence" value="ECO:0007669"/>
    <property type="project" value="UniProtKB-KW"/>
</dbReference>
<dbReference type="PROSITE" id="PS00518">
    <property type="entry name" value="ZF_RING_1"/>
    <property type="match status" value="1"/>
</dbReference>
<name>A0A9D4E853_DREPO</name>
<keyword evidence="9 11" id="KW-0862">Zinc</keyword>
<evidence type="ECO:0000256" key="10">
    <source>
        <dbReference type="PROSITE-ProRule" id="PRU00175"/>
    </source>
</evidence>
<dbReference type="GO" id="GO:0061630">
    <property type="term" value="F:ubiquitin protein ligase activity"/>
    <property type="evidence" value="ECO:0007669"/>
    <property type="project" value="UniProtKB-UniRule"/>
</dbReference>
<comment type="PTM">
    <text evidence="11">Ubiquitinated; autoubiquitinated.</text>
</comment>
<organism evidence="15 16">
    <name type="scientific">Dreissena polymorpha</name>
    <name type="common">Zebra mussel</name>
    <name type="synonym">Mytilus polymorpha</name>
    <dbReference type="NCBI Taxonomy" id="45954"/>
    <lineage>
        <taxon>Eukaryota</taxon>
        <taxon>Metazoa</taxon>
        <taxon>Spiralia</taxon>
        <taxon>Lophotrochozoa</taxon>
        <taxon>Mollusca</taxon>
        <taxon>Bivalvia</taxon>
        <taxon>Autobranchia</taxon>
        <taxon>Heteroconchia</taxon>
        <taxon>Euheterodonta</taxon>
        <taxon>Imparidentia</taxon>
        <taxon>Neoheterodontei</taxon>
        <taxon>Myida</taxon>
        <taxon>Dreissenoidea</taxon>
        <taxon>Dreissenidae</taxon>
        <taxon>Dreissena</taxon>
    </lineage>
</organism>
<evidence type="ECO:0000256" key="2">
    <source>
        <dbReference type="ARBA" id="ARBA00004514"/>
    </source>
</evidence>
<dbReference type="PROSITE" id="PS50089">
    <property type="entry name" value="ZF_RING_2"/>
    <property type="match status" value="1"/>
</dbReference>
<dbReference type="InterPro" id="IPR004170">
    <property type="entry name" value="WWE_dom"/>
</dbReference>
<evidence type="ECO:0000259" key="14">
    <source>
        <dbReference type="PROSITE" id="PS50918"/>
    </source>
</evidence>
<sequence>MSSEADSGKGKLVQAETENLPEGKEFTTQSDNGEKKTDFECPVCLQKASFPVQLPCRHIFCFLCVKGVANHSRRCALCRQDIPEDFFNHPKVLTVLCEEEVKEKSRAIYDEGYQWFYEGRNGWWQYEERASNELEVKYKKGEKTFELMIAGYMYIIDLENMKQIRKNHQSRKRRIRRDLRSIPDIKGIAGLKYQENQSVRPSGDGNEGATADGNQISIASRAQPSASYHSHLLGMPASDSGPSGLDDASPMPSAPNNTPQTPMTPADSHPGSLSGSQEDLHVNFQNLNINSNNSSRGSPTPYGMDANLHYSHLSHSPSDSYRRPYVSDDDTSLDSVASAHGMPLDEGSSVDLPSLASHDDAAASNALDGSPANTTQPDCDANLGTFV</sequence>
<dbReference type="InterPro" id="IPR001841">
    <property type="entry name" value="Znf_RING"/>
</dbReference>
<dbReference type="PROSITE" id="PS50918">
    <property type="entry name" value="WWE"/>
    <property type="match status" value="1"/>
</dbReference>
<dbReference type="InterPro" id="IPR017907">
    <property type="entry name" value="Znf_RING_CS"/>
</dbReference>
<dbReference type="GO" id="GO:0008270">
    <property type="term" value="F:zinc ion binding"/>
    <property type="evidence" value="ECO:0007669"/>
    <property type="project" value="UniProtKB-UniRule"/>
</dbReference>
<dbReference type="CDD" id="cd16546">
    <property type="entry name" value="RING-HC_RNF146"/>
    <property type="match status" value="1"/>
</dbReference>
<dbReference type="SUPFAM" id="SSF117839">
    <property type="entry name" value="WWE domain"/>
    <property type="match status" value="1"/>
</dbReference>
<dbReference type="EC" id="2.3.2.27" evidence="11"/>
<evidence type="ECO:0000256" key="9">
    <source>
        <dbReference type="ARBA" id="ARBA00022833"/>
    </source>
</evidence>
<dbReference type="GO" id="GO:0051865">
    <property type="term" value="P:protein autoubiquitination"/>
    <property type="evidence" value="ECO:0007669"/>
    <property type="project" value="UniProtKB-UniRule"/>
</dbReference>
<evidence type="ECO:0000256" key="5">
    <source>
        <dbReference type="ARBA" id="ARBA00022687"/>
    </source>
</evidence>
<comment type="pathway">
    <text evidence="11">Protein modification; protein ubiquitination.</text>
</comment>
<dbReference type="GO" id="GO:0005829">
    <property type="term" value="C:cytosol"/>
    <property type="evidence" value="ECO:0007669"/>
    <property type="project" value="UniProtKB-SubCell"/>
</dbReference>
<feature type="region of interest" description="Disordered" evidence="12">
    <location>
        <begin position="1"/>
        <end position="32"/>
    </location>
</feature>
<dbReference type="SMART" id="SM00678">
    <property type="entry name" value="WWE"/>
    <property type="match status" value="1"/>
</dbReference>
<evidence type="ECO:0000313" key="16">
    <source>
        <dbReference type="Proteomes" id="UP000828390"/>
    </source>
</evidence>
<keyword evidence="5" id="KW-0879">Wnt signaling pathway</keyword>
<dbReference type="SMART" id="SM00184">
    <property type="entry name" value="RING"/>
    <property type="match status" value="1"/>
</dbReference>
<keyword evidence="3 11" id="KW-0963">Cytoplasm</keyword>
<dbReference type="Proteomes" id="UP000828390">
    <property type="component" value="Unassembled WGS sequence"/>
</dbReference>
<comment type="function">
    <text evidence="11">E3 ubiquitin-protein ligase that specifically binds poly-ADP-ribosylated proteins and mediates their ubiquitination and subsequent degradation.</text>
</comment>
<dbReference type="PANTHER" id="PTHR13417:SF2">
    <property type="entry name" value="E3 UBIQUITIN-PROTEIN LIGASE RNF146"/>
    <property type="match status" value="1"/>
</dbReference>
<evidence type="ECO:0000256" key="1">
    <source>
        <dbReference type="ARBA" id="ARBA00000900"/>
    </source>
</evidence>
<evidence type="ECO:0000256" key="11">
    <source>
        <dbReference type="RuleBase" id="RU367115"/>
    </source>
</evidence>
<gene>
    <name evidence="15" type="ORF">DPMN_177097</name>
</gene>
<evidence type="ECO:0000256" key="3">
    <source>
        <dbReference type="ARBA" id="ARBA00022490"/>
    </source>
</evidence>
<keyword evidence="7 10" id="KW-0863">Zinc-finger</keyword>
<dbReference type="GO" id="GO:0006511">
    <property type="term" value="P:ubiquitin-dependent protein catabolic process"/>
    <property type="evidence" value="ECO:0007669"/>
    <property type="project" value="UniProtKB-UniRule"/>
</dbReference>
<reference evidence="15" key="1">
    <citation type="journal article" date="2019" name="bioRxiv">
        <title>The Genome of the Zebra Mussel, Dreissena polymorpha: A Resource for Invasive Species Research.</title>
        <authorList>
            <person name="McCartney M.A."/>
            <person name="Auch B."/>
            <person name="Kono T."/>
            <person name="Mallez S."/>
            <person name="Zhang Y."/>
            <person name="Obille A."/>
            <person name="Becker A."/>
            <person name="Abrahante J.E."/>
            <person name="Garbe J."/>
            <person name="Badalamenti J.P."/>
            <person name="Herman A."/>
            <person name="Mangelson H."/>
            <person name="Liachko I."/>
            <person name="Sullivan S."/>
            <person name="Sone E.D."/>
            <person name="Koren S."/>
            <person name="Silverstein K.A.T."/>
            <person name="Beckman K.B."/>
            <person name="Gohl D.M."/>
        </authorList>
    </citation>
    <scope>NUCLEOTIDE SEQUENCE</scope>
    <source>
        <strain evidence="15">Duluth1</strain>
        <tissue evidence="15">Whole animal</tissue>
    </source>
</reference>
<dbReference type="InterPro" id="IPR018123">
    <property type="entry name" value="WWE-dom_subgr"/>
</dbReference>